<reference evidence="7" key="1">
    <citation type="submission" date="2020-07" db="EMBL/GenBank/DDBJ databases">
        <title>A long reads based de novo assembly of the rainbow trout Arlee double haploid line genome.</title>
        <authorList>
            <person name="Gao G."/>
            <person name="Palti Y."/>
        </authorList>
    </citation>
    <scope>NUCLEOTIDE SEQUENCE [LARGE SCALE GENOMIC DNA]</scope>
</reference>
<dbReference type="Pfam" id="PF07086">
    <property type="entry name" value="Jagunal"/>
    <property type="match status" value="1"/>
</dbReference>
<keyword evidence="3" id="KW-0812">Transmembrane</keyword>
<proteinExistence type="inferred from homology"/>
<dbReference type="AlphaFoldDB" id="A0A8C7RK39"/>
<evidence type="ECO:0000313" key="7">
    <source>
        <dbReference type="Ensembl" id="ENSOMYP00000053279.2"/>
    </source>
</evidence>
<sequence>MTSRVGPQASGTEGSDFKHRENVELRKLNFVHLLLWLVVAAQVTISKLDLVPSDPASLQMIVPLPDQFLSTGHQQPVAVQEQHQLPGDLHDQLRPVLYRSTLLRHHGDARRGPVALLPRQGLPLRLWLGGSHRHVPGDSGGGAGGCLSDILQQETAGRLVLFHTGEEKEVMQMYCGF</sequence>
<evidence type="ECO:0000313" key="8">
    <source>
        <dbReference type="Proteomes" id="UP000694395"/>
    </source>
</evidence>
<reference evidence="7" key="3">
    <citation type="submission" date="2025-09" db="UniProtKB">
        <authorList>
            <consortium name="Ensembl"/>
        </authorList>
    </citation>
    <scope>IDENTIFICATION</scope>
</reference>
<keyword evidence="4" id="KW-0256">Endoplasmic reticulum</keyword>
<dbReference type="Ensembl" id="ENSOMYT00000057957.2">
    <property type="protein sequence ID" value="ENSOMYP00000053279.2"/>
    <property type="gene ID" value="ENSOMYG00000024384.2"/>
</dbReference>
<dbReference type="GO" id="GO:0005789">
    <property type="term" value="C:endoplasmic reticulum membrane"/>
    <property type="evidence" value="ECO:0007669"/>
    <property type="project" value="UniProtKB-SubCell"/>
</dbReference>
<comment type="similarity">
    <text evidence="2">Belongs to the jagunal family.</text>
</comment>
<dbReference type="GO" id="GO:0007029">
    <property type="term" value="P:endoplasmic reticulum organization"/>
    <property type="evidence" value="ECO:0007669"/>
    <property type="project" value="InterPro"/>
</dbReference>
<organism evidence="7 8">
    <name type="scientific">Oncorhynchus mykiss</name>
    <name type="common">Rainbow trout</name>
    <name type="synonym">Salmo gairdneri</name>
    <dbReference type="NCBI Taxonomy" id="8022"/>
    <lineage>
        <taxon>Eukaryota</taxon>
        <taxon>Metazoa</taxon>
        <taxon>Chordata</taxon>
        <taxon>Craniata</taxon>
        <taxon>Vertebrata</taxon>
        <taxon>Euteleostomi</taxon>
        <taxon>Actinopterygii</taxon>
        <taxon>Neopterygii</taxon>
        <taxon>Teleostei</taxon>
        <taxon>Protacanthopterygii</taxon>
        <taxon>Salmoniformes</taxon>
        <taxon>Salmonidae</taxon>
        <taxon>Salmoninae</taxon>
        <taxon>Oncorhynchus</taxon>
    </lineage>
</organism>
<evidence type="ECO:0000256" key="6">
    <source>
        <dbReference type="ARBA" id="ARBA00023136"/>
    </source>
</evidence>
<protein>
    <submittedName>
        <fullName evidence="7">Uncharacterized protein</fullName>
    </submittedName>
</protein>
<dbReference type="InterPro" id="IPR009787">
    <property type="entry name" value="Jagunal"/>
</dbReference>
<dbReference type="GeneTree" id="ENSGT01000000217480"/>
<name>A0A8C7RK39_ONCMY</name>
<dbReference type="Proteomes" id="UP000694395">
    <property type="component" value="Chromosome 22"/>
</dbReference>
<evidence type="ECO:0000256" key="3">
    <source>
        <dbReference type="ARBA" id="ARBA00022692"/>
    </source>
</evidence>
<reference evidence="7" key="2">
    <citation type="submission" date="2025-08" db="UniProtKB">
        <authorList>
            <consortium name="Ensembl"/>
        </authorList>
    </citation>
    <scope>IDENTIFICATION</scope>
</reference>
<keyword evidence="5" id="KW-1133">Transmembrane helix</keyword>
<evidence type="ECO:0000256" key="1">
    <source>
        <dbReference type="ARBA" id="ARBA00004477"/>
    </source>
</evidence>
<accession>A0A8C7RK39</accession>
<evidence type="ECO:0000256" key="2">
    <source>
        <dbReference type="ARBA" id="ARBA00008462"/>
    </source>
</evidence>
<keyword evidence="8" id="KW-1185">Reference proteome</keyword>
<comment type="subcellular location">
    <subcellularLocation>
        <location evidence="1">Endoplasmic reticulum membrane</location>
        <topology evidence="1">Multi-pass membrane protein</topology>
    </subcellularLocation>
</comment>
<keyword evidence="6" id="KW-0472">Membrane</keyword>
<evidence type="ECO:0000256" key="5">
    <source>
        <dbReference type="ARBA" id="ARBA00022989"/>
    </source>
</evidence>
<evidence type="ECO:0000256" key="4">
    <source>
        <dbReference type="ARBA" id="ARBA00022824"/>
    </source>
</evidence>